<dbReference type="InterPro" id="IPR012338">
    <property type="entry name" value="Beta-lactam/transpept-like"/>
</dbReference>
<evidence type="ECO:0000313" key="6">
    <source>
        <dbReference type="EMBL" id="PMC51644.1"/>
    </source>
</evidence>
<dbReference type="Gene3D" id="3.40.710.10">
    <property type="entry name" value="DD-peptidase/beta-lactamase superfamily"/>
    <property type="match status" value="1"/>
</dbReference>
<dbReference type="Pfam" id="PF03717">
    <property type="entry name" value="PBP_dimer"/>
    <property type="match status" value="1"/>
</dbReference>
<dbReference type="InterPro" id="IPR050515">
    <property type="entry name" value="Beta-lactam/transpept"/>
</dbReference>
<feature type="transmembrane region" description="Helical" evidence="4">
    <location>
        <begin position="33"/>
        <end position="56"/>
    </location>
</feature>
<dbReference type="PANTHER" id="PTHR30627:SF26">
    <property type="entry name" value="PENICILLIN-BINDING PROTEIN 2B"/>
    <property type="match status" value="1"/>
</dbReference>
<dbReference type="InterPro" id="IPR001460">
    <property type="entry name" value="PCN-bd_Tpept"/>
</dbReference>
<protein>
    <submittedName>
        <fullName evidence="6">Penicillin-binding protein</fullName>
    </submittedName>
</protein>
<dbReference type="Gene3D" id="3.90.1310.10">
    <property type="entry name" value="Penicillin-binding protein 2a (Domain 2)"/>
    <property type="match status" value="1"/>
</dbReference>
<evidence type="ECO:0000313" key="7">
    <source>
        <dbReference type="Proteomes" id="UP000235670"/>
    </source>
</evidence>
<dbReference type="SUPFAM" id="SSF56601">
    <property type="entry name" value="beta-lactamase/transpeptidase-like"/>
    <property type="match status" value="1"/>
</dbReference>
<dbReference type="InterPro" id="IPR005543">
    <property type="entry name" value="PASTA_dom"/>
</dbReference>
<dbReference type="Gene3D" id="3.30.70.2110">
    <property type="match status" value="1"/>
</dbReference>
<dbReference type="GO" id="GO:0008658">
    <property type="term" value="F:penicillin binding"/>
    <property type="evidence" value="ECO:0007669"/>
    <property type="project" value="InterPro"/>
</dbReference>
<dbReference type="SMART" id="SM00740">
    <property type="entry name" value="PASTA"/>
    <property type="match status" value="2"/>
</dbReference>
<comment type="subcellular location">
    <subcellularLocation>
        <location evidence="1">Membrane</location>
    </subcellularLocation>
</comment>
<dbReference type="Pfam" id="PF03793">
    <property type="entry name" value="PASTA"/>
    <property type="match status" value="2"/>
</dbReference>
<dbReference type="CDD" id="cd06575">
    <property type="entry name" value="PASTA_Pbp2x-like_2"/>
    <property type="match status" value="1"/>
</dbReference>
<dbReference type="InterPro" id="IPR005311">
    <property type="entry name" value="PBP_dimer"/>
</dbReference>
<dbReference type="EMBL" id="PNGT01000014">
    <property type="protein sequence ID" value="PMC51644.1"/>
    <property type="molecule type" value="Genomic_DNA"/>
</dbReference>
<organism evidence="6 7">
    <name type="scientific">Gemella sanguinis</name>
    <dbReference type="NCBI Taxonomy" id="84135"/>
    <lineage>
        <taxon>Bacteria</taxon>
        <taxon>Bacillati</taxon>
        <taxon>Bacillota</taxon>
        <taxon>Bacilli</taxon>
        <taxon>Bacillales</taxon>
        <taxon>Gemellaceae</taxon>
        <taxon>Gemella</taxon>
    </lineage>
</organism>
<dbReference type="STRING" id="84135.GCA_001052115_01783"/>
<keyword evidence="4" id="KW-0812">Transmembrane</keyword>
<evidence type="ECO:0000259" key="5">
    <source>
        <dbReference type="PROSITE" id="PS51178"/>
    </source>
</evidence>
<reference evidence="6 7" key="1">
    <citation type="submission" date="2017-09" db="EMBL/GenBank/DDBJ databases">
        <title>Bacterial strain isolated from the female urinary microbiota.</title>
        <authorList>
            <person name="Thomas-White K."/>
            <person name="Kumar N."/>
            <person name="Forster S."/>
            <person name="Putonti C."/>
            <person name="Lawley T."/>
            <person name="Wolfe A.J."/>
        </authorList>
    </citation>
    <scope>NUCLEOTIDE SEQUENCE [LARGE SCALE GENOMIC DNA]</scope>
    <source>
        <strain evidence="6 7">UMB0186</strain>
    </source>
</reference>
<dbReference type="OrthoDB" id="9804124at2"/>
<keyword evidence="3 4" id="KW-0472">Membrane</keyword>
<dbReference type="GO" id="GO:0071555">
    <property type="term" value="P:cell wall organization"/>
    <property type="evidence" value="ECO:0007669"/>
    <property type="project" value="TreeGrafter"/>
</dbReference>
<keyword evidence="4" id="KW-1133">Transmembrane helix</keyword>
<accession>A0A2N6SCI4</accession>
<dbReference type="SUPFAM" id="SSF54184">
    <property type="entry name" value="Penicillin-binding protein 2x (pbp-2x), c-terminal domain"/>
    <property type="match status" value="2"/>
</dbReference>
<proteinExistence type="inferred from homology"/>
<dbReference type="PROSITE" id="PS51178">
    <property type="entry name" value="PASTA"/>
    <property type="match status" value="1"/>
</dbReference>
<comment type="caution">
    <text evidence="6">The sequence shown here is derived from an EMBL/GenBank/DDBJ whole genome shotgun (WGS) entry which is preliminary data.</text>
</comment>
<dbReference type="SUPFAM" id="SSF56519">
    <property type="entry name" value="Penicillin binding protein dimerisation domain"/>
    <property type="match status" value="1"/>
</dbReference>
<evidence type="ECO:0000256" key="1">
    <source>
        <dbReference type="ARBA" id="ARBA00004370"/>
    </source>
</evidence>
<dbReference type="Pfam" id="PF00905">
    <property type="entry name" value="Transpeptidase"/>
    <property type="match status" value="1"/>
</dbReference>
<evidence type="ECO:0000256" key="2">
    <source>
        <dbReference type="ARBA" id="ARBA00007171"/>
    </source>
</evidence>
<comment type="similarity">
    <text evidence="2">Belongs to the transpeptidase family.</text>
</comment>
<dbReference type="PANTHER" id="PTHR30627">
    <property type="entry name" value="PEPTIDOGLYCAN D,D-TRANSPEPTIDASE"/>
    <property type="match status" value="1"/>
</dbReference>
<evidence type="ECO:0000256" key="4">
    <source>
        <dbReference type="SAM" id="Phobius"/>
    </source>
</evidence>
<gene>
    <name evidence="6" type="ORF">CJ218_08850</name>
</gene>
<dbReference type="GO" id="GO:0005886">
    <property type="term" value="C:plasma membrane"/>
    <property type="evidence" value="ECO:0007669"/>
    <property type="project" value="TreeGrafter"/>
</dbReference>
<feature type="domain" description="PASTA" evidence="5">
    <location>
        <begin position="674"/>
        <end position="732"/>
    </location>
</feature>
<evidence type="ECO:0000256" key="3">
    <source>
        <dbReference type="ARBA" id="ARBA00023136"/>
    </source>
</evidence>
<name>A0A2N6SCI4_9BACL</name>
<dbReference type="AlphaFoldDB" id="A0A2N6SCI4"/>
<sequence length="732" mass="81607">MKKFLRNIFTLGFLEDKKSLERKDYISRGRTKMVFFIIFVFFFVWILIANIGQMMLIGTVRGQNLSELADQKYKIDTSLQPNRGKIYDRNGNILADNIESYKLVAVVSDKATEDKDNPRHVVDIDKTARELAKYVKLDEGKIKETLQKQGVYQVEFGTAGKDISVEDKKKIEDLKLPGISFIATTKRYYPNGSMLGNFLGFAQNSPDSDLITGHLGVEKTFDYYLRGKEGHITYAKDAWGKVVSNIPKVEINPVDGADIYLTIDKNIQSYIDNTLKDVQEKYEPESAFAIVVSAKTGEILGMGQTPAFNPNTQENLESAWSNIFYNSAYEPGSTFKTFTLSVIMENNLYNPMKYYRSGSYKVEDTVIYDWNKVGWGTITQRHGFQQSSNALMLTLLQDLGTEKLKTGLEKFGFGKTTGALYNNEASGDLVFNNKLSASTTVFGQGSTVTAMQMVQAETAILNDGNMLSPYFLQRIHDKIINKDVNSGQKTIVGNPISKATVDKMKEELYGVVNGSWAQGGKKYALDNYTVSGKTGTAQVVDPKSGKYYSSQYKVLHSFIGYAPSENPEVIVYTGMKLPNKNLAESFGKGSSEIFKPVMENTLNYLNVKKNDSSNEVTTYTMDDYIGSSSSSAVEKLAKQTKSVVLIGSGKNVLNQFPSKDNIFKKDDKVFLLLSDENIQLPNFAGWSKAEVLTYKQLSGLDIEVEGNGYVQSQSIPAGRSVKKGESIKIKFS</sequence>
<dbReference type="InterPro" id="IPR036138">
    <property type="entry name" value="PBP_dimer_sf"/>
</dbReference>
<dbReference type="Proteomes" id="UP000235670">
    <property type="component" value="Unassembled WGS sequence"/>
</dbReference>